<dbReference type="Proteomes" id="UP000238375">
    <property type="component" value="Unassembled WGS sequence"/>
</dbReference>
<dbReference type="OrthoDB" id="958469at2"/>
<evidence type="ECO:0000313" key="3">
    <source>
        <dbReference type="Proteomes" id="UP000238375"/>
    </source>
</evidence>
<name>A0A2T0RWQ8_9BACT</name>
<dbReference type="RefSeq" id="WP_106140671.1">
    <property type="nucleotide sequence ID" value="NZ_PVTE01000037.1"/>
</dbReference>
<dbReference type="AlphaFoldDB" id="A0A2T0RWQ8"/>
<keyword evidence="1" id="KW-0732">Signal</keyword>
<feature type="chain" id="PRO_5015394172" description="DUF2846 domain-containing protein" evidence="1">
    <location>
        <begin position="23"/>
        <end position="154"/>
    </location>
</feature>
<evidence type="ECO:0000256" key="1">
    <source>
        <dbReference type="SAM" id="SignalP"/>
    </source>
</evidence>
<gene>
    <name evidence="2" type="ORF">CLV58_13712</name>
</gene>
<evidence type="ECO:0000313" key="2">
    <source>
        <dbReference type="EMBL" id="PRY25611.1"/>
    </source>
</evidence>
<feature type="signal peptide" evidence="1">
    <location>
        <begin position="1"/>
        <end position="22"/>
    </location>
</feature>
<dbReference type="EMBL" id="PVTE01000037">
    <property type="protein sequence ID" value="PRY25611.1"/>
    <property type="molecule type" value="Genomic_DNA"/>
</dbReference>
<evidence type="ECO:0008006" key="4">
    <source>
        <dbReference type="Google" id="ProtNLM"/>
    </source>
</evidence>
<accession>A0A2T0RWQ8</accession>
<proteinExistence type="predicted"/>
<sequence length="154" mass="17009">MKTITKAFTLGIALLGSLGGFAQSVPSGAGQPDAQFATVYFYQSAPRTWIPIKYWLYDQGKPVGKLSQHSHRQVRFVPGMHTFTTKLAFPTLSASSSLTLSLEAGRTYYIQLDEKFVWLPLKTVLSLTEVVPNPVKLTEINSTREDTPLVSSLD</sequence>
<protein>
    <recommendedName>
        <fullName evidence="4">DUF2846 domain-containing protein</fullName>
    </recommendedName>
</protein>
<keyword evidence="3" id="KW-1185">Reference proteome</keyword>
<organism evidence="2 3">
    <name type="scientific">Spirosoma oryzae</name>
    <dbReference type="NCBI Taxonomy" id="1469603"/>
    <lineage>
        <taxon>Bacteria</taxon>
        <taxon>Pseudomonadati</taxon>
        <taxon>Bacteroidota</taxon>
        <taxon>Cytophagia</taxon>
        <taxon>Cytophagales</taxon>
        <taxon>Cytophagaceae</taxon>
        <taxon>Spirosoma</taxon>
    </lineage>
</organism>
<reference evidence="2 3" key="1">
    <citation type="submission" date="2018-03" db="EMBL/GenBank/DDBJ databases">
        <title>Genomic Encyclopedia of Archaeal and Bacterial Type Strains, Phase II (KMG-II): from individual species to whole genera.</title>
        <authorList>
            <person name="Goeker M."/>
        </authorList>
    </citation>
    <scope>NUCLEOTIDE SEQUENCE [LARGE SCALE GENOMIC DNA]</scope>
    <source>
        <strain evidence="2 3">DSM 28354</strain>
    </source>
</reference>
<comment type="caution">
    <text evidence="2">The sequence shown here is derived from an EMBL/GenBank/DDBJ whole genome shotgun (WGS) entry which is preliminary data.</text>
</comment>